<keyword evidence="10" id="KW-0732">Signal</keyword>
<evidence type="ECO:0000256" key="10">
    <source>
        <dbReference type="ARBA" id="ARBA00022729"/>
    </source>
</evidence>
<evidence type="ECO:0000313" key="30">
    <source>
        <dbReference type="EMBL" id="API68893.1"/>
    </source>
</evidence>
<dbReference type="Proteomes" id="UP000201240">
    <property type="component" value="Genome"/>
</dbReference>
<feature type="coiled-coil region" evidence="23">
    <location>
        <begin position="209"/>
        <end position="268"/>
    </location>
</feature>
<keyword evidence="20" id="KW-1160">Virus entry into host cell</keyword>
<feature type="compositionally biased region" description="Basic and acidic residues" evidence="24">
    <location>
        <begin position="134"/>
        <end position="143"/>
    </location>
</feature>
<feature type="transmembrane region" description="Helical" evidence="25">
    <location>
        <begin position="1305"/>
        <end position="1327"/>
    </location>
</feature>
<evidence type="ECO:0000256" key="1">
    <source>
        <dbReference type="ARBA" id="ARBA00004244"/>
    </source>
</evidence>
<evidence type="ECO:0000256" key="16">
    <source>
        <dbReference type="ARBA" id="ARBA00023136"/>
    </source>
</evidence>
<protein>
    <recommendedName>
        <fullName evidence="4">Envelopment polyprotein</fullName>
    </recommendedName>
    <alternativeName>
        <fullName evidence="21">M polyprotein</fullName>
    </alternativeName>
</protein>
<evidence type="ECO:0000256" key="11">
    <source>
        <dbReference type="ARBA" id="ARBA00022804"/>
    </source>
</evidence>
<keyword evidence="19" id="KW-1038">Host endoplasmic reticulum</keyword>
<evidence type="ECO:0000259" key="29">
    <source>
        <dbReference type="Pfam" id="PF19019"/>
    </source>
</evidence>
<dbReference type="Gene3D" id="2.60.98.50">
    <property type="match status" value="3"/>
</dbReference>
<accession>A0A1S5SHW2</accession>
<dbReference type="Pfam" id="PF07243">
    <property type="entry name" value="Phlebovirus_G1"/>
    <property type="match status" value="1"/>
</dbReference>
<dbReference type="Gene3D" id="2.60.40.3770">
    <property type="match status" value="1"/>
</dbReference>
<keyword evidence="9 25" id="KW-0812">Transmembrane</keyword>
<evidence type="ECO:0000256" key="3">
    <source>
        <dbReference type="ARBA" id="ARBA00004563"/>
    </source>
</evidence>
<feature type="transmembrane region" description="Helical" evidence="25">
    <location>
        <begin position="270"/>
        <end position="292"/>
    </location>
</feature>
<keyword evidence="16 25" id="KW-0472">Membrane</keyword>
<feature type="region of interest" description="Disordered" evidence="24">
    <location>
        <begin position="134"/>
        <end position="157"/>
    </location>
</feature>
<feature type="transmembrane region" description="Helical" evidence="25">
    <location>
        <begin position="725"/>
        <end position="748"/>
    </location>
</feature>
<evidence type="ECO:0000256" key="20">
    <source>
        <dbReference type="ARBA" id="ARBA00023296"/>
    </source>
</evidence>
<dbReference type="GO" id="GO:0016020">
    <property type="term" value="C:membrane"/>
    <property type="evidence" value="ECO:0007669"/>
    <property type="project" value="InterPro"/>
</dbReference>
<comment type="similarity">
    <text evidence="22">Belongs to the phlebovirus envelope glycoprotein family.</text>
</comment>
<feature type="domain" description="Phlebovirus nonstructural NS-M" evidence="28">
    <location>
        <begin position="4"/>
        <end position="185"/>
    </location>
</feature>
<keyword evidence="23" id="KW-0175">Coiled coil</keyword>
<evidence type="ECO:0000256" key="2">
    <source>
        <dbReference type="ARBA" id="ARBA00004482"/>
    </source>
</evidence>
<keyword evidence="6" id="KW-1170">Fusion of virus membrane with host endosomal membrane</keyword>
<evidence type="ECO:0000256" key="12">
    <source>
        <dbReference type="ARBA" id="ARBA00022812"/>
    </source>
</evidence>
<evidence type="ECO:0000256" key="14">
    <source>
        <dbReference type="ARBA" id="ARBA00022870"/>
    </source>
</evidence>
<dbReference type="RefSeq" id="YP_009346022.1">
    <property type="nucleotide sequence ID" value="NC_033838.1"/>
</dbReference>
<evidence type="ECO:0000259" key="28">
    <source>
        <dbReference type="Pfam" id="PF07246"/>
    </source>
</evidence>
<reference evidence="30 31" key="1">
    <citation type="journal article" date="2017" name="J. Gen. Virol.">
        <title>Characterization of the Bujaru, Frijoles and Tapara antigenic complexes into the Sandfly Fever group and two unclassified phleboviruses from Brazil.</title>
        <authorList>
            <person name="Vasconcelos P.F."/>
            <person name="Nunes Neto J.P."/>
            <person name="de Souza W.M."/>
            <person name="Acrani G.O."/>
            <person name="Romeiro M.F."/>
            <person name="Fumagalli M.J."/>
            <person name="Vieira C.L."/>
            <person name="Medeiros D.B."/>
            <person name="de Lima J.A."/>
            <person name="de Lima C.P."/>
            <person name="Cardoso J.F."/>
            <person name="Rodrigues S.G."/>
            <person name="Figueiredo L.T."/>
            <person name="da Silva S.P."/>
            <person name="Tesh R."/>
            <person name="Nunes M.R."/>
            <person name="Vasconcelos P.F."/>
        </authorList>
    </citation>
    <scope>NUCLEOTIDE SEQUENCE [LARGE SCALE GENOMIC DNA]</scope>
    <source>
        <strain evidence="30 31">BeAr413570</strain>
    </source>
</reference>
<dbReference type="KEGG" id="vg:31079640"/>
<dbReference type="InterPro" id="IPR010826">
    <property type="entry name" value="Phlebovirus_G1"/>
</dbReference>
<keyword evidence="14" id="KW-1043">Host membrane</keyword>
<dbReference type="GO" id="GO:0044167">
    <property type="term" value="C:host cell endoplasmic reticulum membrane"/>
    <property type="evidence" value="ECO:0007669"/>
    <property type="project" value="UniProtKB-SubCell"/>
</dbReference>
<keyword evidence="31" id="KW-1185">Reference proteome</keyword>
<keyword evidence="11" id="KW-1161">Viral attachment to host cell</keyword>
<proteinExistence type="inferred from homology"/>
<feature type="domain" description="Phlebovirus glycoprotein G2 C-terminal" evidence="29">
    <location>
        <begin position="1174"/>
        <end position="1341"/>
    </location>
</feature>
<dbReference type="InterPro" id="IPR009879">
    <property type="entry name" value="Phlebovirus_NSM"/>
</dbReference>
<keyword evidence="17" id="KW-1015">Disulfide bond</keyword>
<evidence type="ECO:0000256" key="17">
    <source>
        <dbReference type="ARBA" id="ARBA00023157"/>
    </source>
</evidence>
<sequence>MKYFIVLTILGLVDATFKLATMTPNRKQEVCIDSGATLNQMQSIWDDLNNSLATGTRSCTLEEGTFSFVNERDYKTLLQAVFSSDVPLKLDCVLKDDYKQQISFETDGDLIPKEHPSIVNCKTRAYISDIRPRVEHPEERTEKVAASGHSKRGMTDDERALEEELRALLTKKEIYIMNLQEEKNKWRLLGEYEDVKEKLTSSRNNEEKIKKMIADKDELILHLESEKNENRISKISHDEMRHKIKKLENSLNREKEQNERDMVRLKSSGGIVTTILPIISAVTLLASPALAIDLRHKNSHARNRVGSGNNVFPGLTDDTCSLVDYNVKCYAFEVLLNRNMYPFSSSHIHKRTVLEAFNDKIIEKNEGRICEMKDTKRTSKCDEEKSKIKAHCPNNFMGAHYLDSDGKLSGIYCESDKEITEDCKFCRSVKSGSTTIRKATVQMQDAMCQEGDETYDGPYLKPKGFCKIGVKTFKECTNYHSEFLSVPFFTTKNKGKIYLDKLILRNDDASTAEGFICYDHLGQVDGERKQETETRQFHRISVKRCNSDNETQKRKCSGDEFFCKTFDCTTNYPDTYCMAAPGSGDVLLHYAGTWIKPVCFGYENALVSREVTAPLNLTEEECIGCSTQCLKHGISVSSTGFLINSAIACSHGHCITKAQTPSTLIEMNYPGMSKFHGGDIGIHLSHNDDTVSSHLVVHCESRDSCGVNECLLCYHSFINYHCHTVLSGLIVFVFLSGASLLIIKMLIILSHVIKMLPSRITYPVSWLFTCCSWLTRKMKSKARDMRRRINDEIGWDRNVDVEAQAVNPARFVRVRGPLPRYGKFMTLMCLITVASSCSELVMSNSKMTKCLHKNGKTTCSVSGTVILRAGSIGSEACFMIKGPSENQKKHISITTLASELTCREGDTYWTSHYSPECFSSRRCHLVSECVSNQCQSWDSNVISNEFSKFANETAMSENRCFEQCGGWACGCFSIQPSCLFVHSRLNSVKKEALRVFNCIDWVHKITFSITSIDGSKEKFSLNDMGSKFFQWGTFSLGLQAEGISATNPISFMQHGKSGFALLDEEFSRIPRAGFIGEVRCSSEASAILAHKSCLRAPQLIKYRPMTDRVDCTSALVDPFIAFKRGSLPQERFGKMFTPSVDKTTVQAVTKSVIEAEIRLTFEGYEVEFENEVSECEASFLNITGCYSCNEGARVCLKIKSESKGTLISHSNDNSMNVIMRIEEGITESCQIIHLSNPEVDEELRYTCGELERSLRIKGTLVAVSPYDDRVTGGGESSVVNPKTSDWSILGWITGFSSWMGGPLKAIGLIILYVAVSILILFFMAFLIRNFITSWVKNKLGKKE</sequence>
<evidence type="ECO:0000256" key="21">
    <source>
        <dbReference type="ARBA" id="ARBA00031199"/>
    </source>
</evidence>
<evidence type="ECO:0000313" key="31">
    <source>
        <dbReference type="Proteomes" id="UP000201240"/>
    </source>
</evidence>
<evidence type="ECO:0000256" key="18">
    <source>
        <dbReference type="ARBA" id="ARBA00023180"/>
    </source>
</evidence>
<keyword evidence="15 25" id="KW-1133">Transmembrane helix</keyword>
<evidence type="ECO:0000256" key="23">
    <source>
        <dbReference type="SAM" id="Coils"/>
    </source>
</evidence>
<evidence type="ECO:0000256" key="25">
    <source>
        <dbReference type="SAM" id="Phobius"/>
    </source>
</evidence>
<dbReference type="GO" id="GO:0039654">
    <property type="term" value="P:fusion of virus membrane with host endosome membrane"/>
    <property type="evidence" value="ECO:0007669"/>
    <property type="project" value="UniProtKB-KW"/>
</dbReference>
<keyword evidence="5" id="KW-1168">Fusion of virus membrane with host membrane</keyword>
<evidence type="ECO:0000256" key="24">
    <source>
        <dbReference type="SAM" id="MobiDB-lite"/>
    </source>
</evidence>
<dbReference type="Pfam" id="PF07245">
    <property type="entry name" value="Phlebovirus_G2"/>
    <property type="match status" value="1"/>
</dbReference>
<keyword evidence="12" id="KW-1040">Host Golgi apparatus</keyword>
<keyword evidence="18" id="KW-0325">Glycoprotein</keyword>
<dbReference type="GO" id="GO:0044178">
    <property type="term" value="C:host cell Golgi membrane"/>
    <property type="evidence" value="ECO:0007669"/>
    <property type="project" value="UniProtKB-SubCell"/>
</dbReference>
<evidence type="ECO:0000256" key="7">
    <source>
        <dbReference type="ARBA" id="ARBA00022581"/>
    </source>
</evidence>
<name>A0A1S5SHW2_9VIRU</name>
<keyword evidence="7" id="KW-0945">Host-virus interaction</keyword>
<evidence type="ECO:0000256" key="13">
    <source>
        <dbReference type="ARBA" id="ARBA00022844"/>
    </source>
</evidence>
<evidence type="ECO:0000256" key="6">
    <source>
        <dbReference type="ARBA" id="ARBA00022510"/>
    </source>
</evidence>
<keyword evidence="8" id="KW-1162">Viral penetration into host cytoplasm</keyword>
<dbReference type="GeneID" id="31079640"/>
<evidence type="ECO:0000256" key="5">
    <source>
        <dbReference type="ARBA" id="ARBA00022506"/>
    </source>
</evidence>
<evidence type="ECO:0000256" key="9">
    <source>
        <dbReference type="ARBA" id="ARBA00022692"/>
    </source>
</evidence>
<dbReference type="GO" id="GO:0019062">
    <property type="term" value="P:virion attachment to host cell"/>
    <property type="evidence" value="ECO:0007669"/>
    <property type="project" value="UniProtKB-KW"/>
</dbReference>
<keyword evidence="13" id="KW-0946">Virion</keyword>
<evidence type="ECO:0000256" key="15">
    <source>
        <dbReference type="ARBA" id="ARBA00022989"/>
    </source>
</evidence>
<dbReference type="GO" id="GO:0046718">
    <property type="term" value="P:symbiont entry into host cell"/>
    <property type="evidence" value="ECO:0007669"/>
    <property type="project" value="UniProtKB-KW"/>
</dbReference>
<dbReference type="Pfam" id="PF19019">
    <property type="entry name" value="Phlebo_G2_C"/>
    <property type="match status" value="1"/>
</dbReference>
<dbReference type="InterPro" id="IPR043603">
    <property type="entry name" value="Phlebo_G2_C"/>
</dbReference>
<dbReference type="GO" id="GO:0055036">
    <property type="term" value="C:virion membrane"/>
    <property type="evidence" value="ECO:0007669"/>
    <property type="project" value="UniProtKB-SubCell"/>
</dbReference>
<evidence type="ECO:0000259" key="26">
    <source>
        <dbReference type="Pfam" id="PF07243"/>
    </source>
</evidence>
<dbReference type="Pfam" id="PF07246">
    <property type="entry name" value="Phlebovirus_NSM"/>
    <property type="match status" value="1"/>
</dbReference>
<organism evidence="30 31">
    <name type="scientific">Tapara virus</name>
    <dbReference type="NCBI Taxonomy" id="1926501"/>
    <lineage>
        <taxon>Viruses</taxon>
        <taxon>Riboviria</taxon>
        <taxon>Orthornavirae</taxon>
        <taxon>Negarnaviricota</taxon>
        <taxon>Polyploviricotina</taxon>
        <taxon>Bunyaviricetes</taxon>
        <taxon>Hareavirales</taxon>
        <taxon>Phenuiviridae</taxon>
        <taxon>Phlebovirus</taxon>
        <taxon>Phlebovirus taparaense</taxon>
    </lineage>
</organism>
<dbReference type="EMBL" id="KX611398">
    <property type="protein sequence ID" value="API68893.1"/>
    <property type="molecule type" value="Genomic_RNA"/>
</dbReference>
<feature type="domain" description="Phlebovirus glycoprotein G2 fusion" evidence="27">
    <location>
        <begin position="837"/>
        <end position="1157"/>
    </location>
</feature>
<feature type="domain" description="Phlebovirus glycoprotein G1" evidence="26">
    <location>
        <begin position="300"/>
        <end position="833"/>
    </location>
</feature>
<evidence type="ECO:0000256" key="19">
    <source>
        <dbReference type="ARBA" id="ARBA00023184"/>
    </source>
</evidence>
<evidence type="ECO:0000256" key="4">
    <source>
        <dbReference type="ARBA" id="ARBA00015294"/>
    </source>
</evidence>
<evidence type="ECO:0000256" key="22">
    <source>
        <dbReference type="ARBA" id="ARBA00033745"/>
    </source>
</evidence>
<dbReference type="InterPro" id="IPR009878">
    <property type="entry name" value="Phlebovirus_G2_fusion"/>
</dbReference>
<evidence type="ECO:0000259" key="27">
    <source>
        <dbReference type="Pfam" id="PF07245"/>
    </source>
</evidence>
<comment type="subcellular location">
    <subcellularLocation>
        <location evidence="1">Host Golgi apparatus membrane</location>
        <topology evidence="1">Single-pass type I membrane protein</topology>
    </subcellularLocation>
    <subcellularLocation>
        <location evidence="2">Host endoplasmic reticulum membrane</location>
        <topology evidence="2">Single-pass type I membrane protein</topology>
    </subcellularLocation>
    <subcellularLocation>
        <location evidence="3">Virion membrane</location>
        <topology evidence="3">Single-pass type I membrane protein</topology>
    </subcellularLocation>
</comment>
<evidence type="ECO:0000256" key="8">
    <source>
        <dbReference type="ARBA" id="ARBA00022595"/>
    </source>
</evidence>